<dbReference type="SMART" id="SM00027">
    <property type="entry name" value="EH"/>
    <property type="match status" value="1"/>
</dbReference>
<dbReference type="InterPro" id="IPR000261">
    <property type="entry name" value="EH_dom"/>
</dbReference>
<dbReference type="PANTHER" id="PTHR11216">
    <property type="entry name" value="EH DOMAIN"/>
    <property type="match status" value="1"/>
</dbReference>
<feature type="domain" description="EH" evidence="2">
    <location>
        <begin position="1"/>
        <end position="84"/>
    </location>
</feature>
<name>A0A9P6PRP3_9FUNG</name>
<comment type="caution">
    <text evidence="3">The sequence shown here is derived from an EMBL/GenBank/DDBJ whole genome shotgun (WGS) entry which is preliminary data.</text>
</comment>
<dbReference type="GO" id="GO:0016197">
    <property type="term" value="P:endosomal transport"/>
    <property type="evidence" value="ECO:0007669"/>
    <property type="project" value="TreeGrafter"/>
</dbReference>
<dbReference type="CDD" id="cd00052">
    <property type="entry name" value="EH"/>
    <property type="match status" value="1"/>
</dbReference>
<dbReference type="GO" id="GO:0005737">
    <property type="term" value="C:cytoplasm"/>
    <property type="evidence" value="ECO:0007669"/>
    <property type="project" value="TreeGrafter"/>
</dbReference>
<reference evidence="3" key="1">
    <citation type="journal article" date="2020" name="Fungal Divers.">
        <title>Resolving the Mortierellaceae phylogeny through synthesis of multi-gene phylogenetics and phylogenomics.</title>
        <authorList>
            <person name="Vandepol N."/>
            <person name="Liber J."/>
            <person name="Desiro A."/>
            <person name="Na H."/>
            <person name="Kennedy M."/>
            <person name="Barry K."/>
            <person name="Grigoriev I.V."/>
            <person name="Miller A.N."/>
            <person name="O'Donnell K."/>
            <person name="Stajich J.E."/>
            <person name="Bonito G."/>
        </authorList>
    </citation>
    <scope>NUCLEOTIDE SEQUENCE</scope>
    <source>
        <strain evidence="3">KOD948</strain>
    </source>
</reference>
<dbReference type="OrthoDB" id="524326at2759"/>
<evidence type="ECO:0000313" key="4">
    <source>
        <dbReference type="Proteomes" id="UP000726737"/>
    </source>
</evidence>
<feature type="region of interest" description="Disordered" evidence="1">
    <location>
        <begin position="295"/>
        <end position="327"/>
    </location>
</feature>
<dbReference type="EMBL" id="JAAAJA010000605">
    <property type="protein sequence ID" value="KAG0251276.1"/>
    <property type="molecule type" value="Genomic_DNA"/>
</dbReference>
<dbReference type="AlphaFoldDB" id="A0A9P6PRP3"/>
<evidence type="ECO:0000313" key="3">
    <source>
        <dbReference type="EMBL" id="KAG0251276.1"/>
    </source>
</evidence>
<dbReference type="InterPro" id="IPR011992">
    <property type="entry name" value="EF-hand-dom_pair"/>
</dbReference>
<protein>
    <recommendedName>
        <fullName evidence="2">EH domain-containing protein</fullName>
    </recommendedName>
</protein>
<feature type="compositionally biased region" description="Polar residues" evidence="1">
    <location>
        <begin position="295"/>
        <end position="305"/>
    </location>
</feature>
<dbReference type="Proteomes" id="UP000726737">
    <property type="component" value="Unassembled WGS sequence"/>
</dbReference>
<feature type="compositionally biased region" description="Low complexity" evidence="1">
    <location>
        <begin position="85"/>
        <end position="100"/>
    </location>
</feature>
<proteinExistence type="predicted"/>
<evidence type="ECO:0000259" key="2">
    <source>
        <dbReference type="PROSITE" id="PS50031"/>
    </source>
</evidence>
<gene>
    <name evidence="3" type="ORF">BG011_007734</name>
</gene>
<evidence type="ECO:0000256" key="1">
    <source>
        <dbReference type="SAM" id="MobiDB-lite"/>
    </source>
</evidence>
<dbReference type="Gene3D" id="1.10.238.10">
    <property type="entry name" value="EF-hand"/>
    <property type="match status" value="1"/>
</dbReference>
<dbReference type="Pfam" id="PF12763">
    <property type="entry name" value="EH"/>
    <property type="match status" value="1"/>
</dbReference>
<sequence>MWSLANPENKAHFTGEKAVKFFNRTSLPEMTLGEIWSIADQDNKGWLDRHAFNVALKLIHHALEGKQPSVTLLSQDIVVPSQFCSHPTSSPPTATSHPPSNSGAFSSGTSPFFSGNPFSIPHQPTAIATFLEQQHSAKLAGQRLFQDAFQAQLKIQAEIQKEYLGQYLKQQQEQTIPANTAASSLASHASQPNAFDGYDPSKLNSTSEIMNALIKTLQEQGQKQSQFLKPSLPTATQASVQHPAFGTYGHQQNPFSSMAGFESNAPPLTPSFSGSGFQSFASSLDNTDAKTGFNTSTTETQNTAASPFGYNTAPFGLDRPTPSSESTGYYNPPPTSNQHQWFQPQQPSTYEEYVRGVPKQQEPQLSGMGVPLTPVMRCISTPLQPQAPSPSVSSAASYNPPLPPRAPQEQISANANNQPQPPRAPQYREPIAQAPDRRYRAPQYFGP</sequence>
<dbReference type="GO" id="GO:0006897">
    <property type="term" value="P:endocytosis"/>
    <property type="evidence" value="ECO:0007669"/>
    <property type="project" value="TreeGrafter"/>
</dbReference>
<accession>A0A9P6PRP3</accession>
<keyword evidence="4" id="KW-1185">Reference proteome</keyword>
<organism evidence="3 4">
    <name type="scientific">Mortierella polycephala</name>
    <dbReference type="NCBI Taxonomy" id="41804"/>
    <lineage>
        <taxon>Eukaryota</taxon>
        <taxon>Fungi</taxon>
        <taxon>Fungi incertae sedis</taxon>
        <taxon>Mucoromycota</taxon>
        <taxon>Mortierellomycotina</taxon>
        <taxon>Mortierellomycetes</taxon>
        <taxon>Mortierellales</taxon>
        <taxon>Mortierellaceae</taxon>
        <taxon>Mortierella</taxon>
    </lineage>
</organism>
<feature type="region of interest" description="Disordered" evidence="1">
    <location>
        <begin position="380"/>
        <end position="447"/>
    </location>
</feature>
<dbReference type="SUPFAM" id="SSF47473">
    <property type="entry name" value="EF-hand"/>
    <property type="match status" value="1"/>
</dbReference>
<dbReference type="GO" id="GO:0005886">
    <property type="term" value="C:plasma membrane"/>
    <property type="evidence" value="ECO:0007669"/>
    <property type="project" value="TreeGrafter"/>
</dbReference>
<feature type="region of interest" description="Disordered" evidence="1">
    <location>
        <begin position="84"/>
        <end position="108"/>
    </location>
</feature>
<feature type="compositionally biased region" description="Low complexity" evidence="1">
    <location>
        <begin position="389"/>
        <end position="399"/>
    </location>
</feature>
<dbReference type="PROSITE" id="PS50031">
    <property type="entry name" value="EH"/>
    <property type="match status" value="1"/>
</dbReference>